<evidence type="ECO:0000256" key="1">
    <source>
        <dbReference type="SAM" id="Phobius"/>
    </source>
</evidence>
<dbReference type="EMBL" id="FOBS01000002">
    <property type="protein sequence ID" value="SEL99168.1"/>
    <property type="molecule type" value="Genomic_DNA"/>
</dbReference>
<sequence length="113" mass="11517">MKKTMVALLKGIFSVMVVLVFVVGISGCQKQEGAMEKAGKEADKAVEAAKGAVGEAGKKVGEGAEATKEAVEKAGQKVGEGAEKAKEAVKKGVESTTAAVKDPAAKVEEKAKK</sequence>
<dbReference type="STRING" id="43775.SAMN04489760_10235"/>
<keyword evidence="1" id="KW-0812">Transmembrane</keyword>
<keyword evidence="1" id="KW-1133">Transmembrane helix</keyword>
<reference evidence="2 3" key="1">
    <citation type="submission" date="2016-10" db="EMBL/GenBank/DDBJ databases">
        <authorList>
            <person name="de Groot N.N."/>
        </authorList>
    </citation>
    <scope>NUCLEOTIDE SEQUENCE [LARGE SCALE GENOMIC DNA]</scope>
    <source>
        <strain evidence="2 3">DSM 8423</strain>
    </source>
</reference>
<evidence type="ECO:0000313" key="2">
    <source>
        <dbReference type="EMBL" id="SEL99168.1"/>
    </source>
</evidence>
<evidence type="ECO:0000313" key="3">
    <source>
        <dbReference type="Proteomes" id="UP000198744"/>
    </source>
</evidence>
<feature type="transmembrane region" description="Helical" evidence="1">
    <location>
        <begin position="7"/>
        <end position="27"/>
    </location>
</feature>
<name>A0A1H7UR89_9BACT</name>
<gene>
    <name evidence="2" type="ORF">SAMN04489760_10235</name>
</gene>
<dbReference type="Proteomes" id="UP000198744">
    <property type="component" value="Unassembled WGS sequence"/>
</dbReference>
<keyword evidence="1" id="KW-0472">Membrane</keyword>
<accession>A0A1H7UR89</accession>
<proteinExistence type="predicted"/>
<dbReference type="AlphaFoldDB" id="A0A1H7UR89"/>
<organism evidence="2 3">
    <name type="scientific">Syntrophus gentianae</name>
    <dbReference type="NCBI Taxonomy" id="43775"/>
    <lineage>
        <taxon>Bacteria</taxon>
        <taxon>Pseudomonadati</taxon>
        <taxon>Thermodesulfobacteriota</taxon>
        <taxon>Syntrophia</taxon>
        <taxon>Syntrophales</taxon>
        <taxon>Syntrophaceae</taxon>
        <taxon>Syntrophus</taxon>
    </lineage>
</organism>
<keyword evidence="3" id="KW-1185">Reference proteome</keyword>
<dbReference type="PROSITE" id="PS51257">
    <property type="entry name" value="PROKAR_LIPOPROTEIN"/>
    <property type="match status" value="1"/>
</dbReference>
<dbReference type="RefSeq" id="WP_217638854.1">
    <property type="nucleotide sequence ID" value="NZ_FOBS01000002.1"/>
</dbReference>
<protein>
    <submittedName>
        <fullName evidence="2">Hyperosmotically inducible protein</fullName>
    </submittedName>
</protein>